<keyword evidence="8" id="KW-0460">Magnesium</keyword>
<proteinExistence type="predicted"/>
<evidence type="ECO:0000256" key="8">
    <source>
        <dbReference type="ARBA" id="ARBA00022842"/>
    </source>
</evidence>
<keyword evidence="10" id="KW-0539">Nucleus</keyword>
<dbReference type="PANTHER" id="PTHR15822:SF4">
    <property type="entry name" value="TYROSYL-DNA PHOSPHODIESTERASE 2"/>
    <property type="match status" value="1"/>
</dbReference>
<evidence type="ECO:0000256" key="4">
    <source>
        <dbReference type="ARBA" id="ARBA00022722"/>
    </source>
</evidence>
<dbReference type="InterPro" id="IPR036691">
    <property type="entry name" value="Endo/exonu/phosph_ase_sf"/>
</dbReference>
<evidence type="ECO:0000313" key="12">
    <source>
        <dbReference type="EMBL" id="CAE0116001.1"/>
    </source>
</evidence>
<dbReference type="AlphaFoldDB" id="A0A7S3AXD8"/>
<evidence type="ECO:0000256" key="9">
    <source>
        <dbReference type="ARBA" id="ARBA00023204"/>
    </source>
</evidence>
<keyword evidence="7" id="KW-0378">Hydrolase</keyword>
<feature type="domain" description="Endonuclease/exonuclease/phosphatase" evidence="11">
    <location>
        <begin position="54"/>
        <end position="298"/>
    </location>
</feature>
<protein>
    <recommendedName>
        <fullName evidence="11">Endonuclease/exonuclease/phosphatase domain-containing protein</fullName>
    </recommendedName>
</protein>
<evidence type="ECO:0000256" key="3">
    <source>
        <dbReference type="ARBA" id="ARBA00004322"/>
    </source>
</evidence>
<keyword evidence="5" id="KW-0479">Metal-binding</keyword>
<comment type="subcellular location">
    <subcellularLocation>
        <location evidence="3">Nucleus</location>
        <location evidence="3">PML body</location>
    </subcellularLocation>
</comment>
<evidence type="ECO:0000256" key="1">
    <source>
        <dbReference type="ARBA" id="ARBA00001936"/>
    </source>
</evidence>
<comment type="cofactor">
    <cofactor evidence="2">
        <name>Mg(2+)</name>
        <dbReference type="ChEBI" id="CHEBI:18420"/>
    </cofactor>
</comment>
<dbReference type="GO" id="GO:0006302">
    <property type="term" value="P:double-strand break repair"/>
    <property type="evidence" value="ECO:0007669"/>
    <property type="project" value="TreeGrafter"/>
</dbReference>
<dbReference type="Gene3D" id="3.60.10.10">
    <property type="entry name" value="Endonuclease/exonuclease/phosphatase"/>
    <property type="match status" value="1"/>
</dbReference>
<evidence type="ECO:0000256" key="10">
    <source>
        <dbReference type="ARBA" id="ARBA00023242"/>
    </source>
</evidence>
<dbReference type="GO" id="GO:0070260">
    <property type="term" value="F:5'-tyrosyl-DNA phosphodiesterase activity"/>
    <property type="evidence" value="ECO:0007669"/>
    <property type="project" value="TreeGrafter"/>
</dbReference>
<accession>A0A7S3AXD8</accession>
<dbReference type="InterPro" id="IPR005135">
    <property type="entry name" value="Endo/exonuclease/phosphatase"/>
</dbReference>
<keyword evidence="9" id="KW-0234">DNA repair</keyword>
<organism evidence="12">
    <name type="scientific">Haptolina ericina</name>
    <dbReference type="NCBI Taxonomy" id="156174"/>
    <lineage>
        <taxon>Eukaryota</taxon>
        <taxon>Haptista</taxon>
        <taxon>Haptophyta</taxon>
        <taxon>Prymnesiophyceae</taxon>
        <taxon>Prymnesiales</taxon>
        <taxon>Prymnesiaceae</taxon>
        <taxon>Haptolina</taxon>
    </lineage>
</organism>
<dbReference type="Pfam" id="PF03372">
    <property type="entry name" value="Exo_endo_phos"/>
    <property type="match status" value="1"/>
</dbReference>
<evidence type="ECO:0000256" key="2">
    <source>
        <dbReference type="ARBA" id="ARBA00001946"/>
    </source>
</evidence>
<dbReference type="GO" id="GO:0046872">
    <property type="term" value="F:metal ion binding"/>
    <property type="evidence" value="ECO:0007669"/>
    <property type="project" value="UniProtKB-KW"/>
</dbReference>
<comment type="cofactor">
    <cofactor evidence="1">
        <name>Mn(2+)</name>
        <dbReference type="ChEBI" id="CHEBI:29035"/>
    </cofactor>
</comment>
<keyword evidence="4" id="KW-0540">Nuclease</keyword>
<dbReference type="PANTHER" id="PTHR15822">
    <property type="entry name" value="TRAF AND TNF RECEPTOR-ASSOCIATED PROTEIN"/>
    <property type="match status" value="1"/>
</dbReference>
<dbReference type="EMBL" id="HBHX01029966">
    <property type="protein sequence ID" value="CAE0116001.1"/>
    <property type="molecule type" value="Transcribed_RNA"/>
</dbReference>
<sequence length="360" mass="39863">MDGCIDELGHSAASCRAFQGNAGWKFSRQQCGWKCMDSEVASKPANLDHPLRLATFNCLHDLSHDDVLQHPIRHDAICQELAGLDADVIGLNEVTPSLLERVLREEWIRSNYTVSLVPDDDRCSHVSTMLSFGNVLLSKIPPSSVEYIPQPSGGRHSHVMSLCVCDPRGGQPHRVAVCSTHLTACPWLMEGRRKMQLEHLTLALLNSTADRDGTVAFDACIIMGDFNFHREAENTSIPEGWGEAPAVVALGETWDFGRNAMLAHYLPVRNIYNGLGLGTSFGWPSPMRLDRVLVHGSAFDCGLATARLFADLPIHERAKGRPPLPQTGKALWDAHRTIPWQEYLFQSDHFGIFVELPLIG</sequence>
<dbReference type="GO" id="GO:0005737">
    <property type="term" value="C:cytoplasm"/>
    <property type="evidence" value="ECO:0007669"/>
    <property type="project" value="TreeGrafter"/>
</dbReference>
<evidence type="ECO:0000256" key="6">
    <source>
        <dbReference type="ARBA" id="ARBA00022763"/>
    </source>
</evidence>
<dbReference type="GO" id="GO:0004518">
    <property type="term" value="F:nuclease activity"/>
    <property type="evidence" value="ECO:0007669"/>
    <property type="project" value="UniProtKB-KW"/>
</dbReference>
<evidence type="ECO:0000256" key="7">
    <source>
        <dbReference type="ARBA" id="ARBA00022801"/>
    </source>
</evidence>
<name>A0A7S3AXD8_9EUKA</name>
<dbReference type="InterPro" id="IPR051547">
    <property type="entry name" value="TDP2-like"/>
</dbReference>
<keyword evidence="6" id="KW-0227">DNA damage</keyword>
<reference evidence="12" key="1">
    <citation type="submission" date="2021-01" db="EMBL/GenBank/DDBJ databases">
        <authorList>
            <person name="Corre E."/>
            <person name="Pelletier E."/>
            <person name="Niang G."/>
            <person name="Scheremetjew M."/>
            <person name="Finn R."/>
            <person name="Kale V."/>
            <person name="Holt S."/>
            <person name="Cochrane G."/>
            <person name="Meng A."/>
            <person name="Brown T."/>
            <person name="Cohen L."/>
        </authorList>
    </citation>
    <scope>NUCLEOTIDE SEQUENCE</scope>
    <source>
        <strain evidence="12">CCMP281</strain>
    </source>
</reference>
<dbReference type="GO" id="GO:0003697">
    <property type="term" value="F:single-stranded DNA binding"/>
    <property type="evidence" value="ECO:0007669"/>
    <property type="project" value="TreeGrafter"/>
</dbReference>
<dbReference type="SUPFAM" id="SSF56219">
    <property type="entry name" value="DNase I-like"/>
    <property type="match status" value="1"/>
</dbReference>
<evidence type="ECO:0000259" key="11">
    <source>
        <dbReference type="Pfam" id="PF03372"/>
    </source>
</evidence>
<gene>
    <name evidence="12" type="ORF">HERI1096_LOCUS16686</name>
</gene>
<evidence type="ECO:0000256" key="5">
    <source>
        <dbReference type="ARBA" id="ARBA00022723"/>
    </source>
</evidence>